<evidence type="ECO:0000256" key="4">
    <source>
        <dbReference type="ARBA" id="ARBA00022692"/>
    </source>
</evidence>
<feature type="transmembrane region" description="Helical" evidence="8">
    <location>
        <begin position="36"/>
        <end position="57"/>
    </location>
</feature>
<evidence type="ECO:0000256" key="3">
    <source>
        <dbReference type="ARBA" id="ARBA00022475"/>
    </source>
</evidence>
<dbReference type="SMART" id="SM00267">
    <property type="entry name" value="GGDEF"/>
    <property type="match status" value="1"/>
</dbReference>
<comment type="catalytic activity">
    <reaction evidence="7">
        <text>2 GTP = 3',3'-c-di-GMP + 2 diphosphate</text>
        <dbReference type="Rhea" id="RHEA:24898"/>
        <dbReference type="ChEBI" id="CHEBI:33019"/>
        <dbReference type="ChEBI" id="CHEBI:37565"/>
        <dbReference type="ChEBI" id="CHEBI:58805"/>
        <dbReference type="EC" id="2.7.7.65"/>
    </reaction>
</comment>
<dbReference type="PATRIC" id="fig|106592.7.peg.5489"/>
<dbReference type="NCBIfam" id="TIGR00229">
    <property type="entry name" value="sensory_box"/>
    <property type="match status" value="1"/>
</dbReference>
<evidence type="ECO:0000259" key="10">
    <source>
        <dbReference type="PROSITE" id="PS50887"/>
    </source>
</evidence>
<dbReference type="RefSeq" id="WP_063934180.1">
    <property type="nucleotide sequence ID" value="NZ_LGAP01000038.1"/>
</dbReference>
<dbReference type="InterPro" id="IPR000014">
    <property type="entry name" value="PAS"/>
</dbReference>
<dbReference type="PROSITE" id="PS50887">
    <property type="entry name" value="GGDEF"/>
    <property type="match status" value="1"/>
</dbReference>
<evidence type="ECO:0000256" key="5">
    <source>
        <dbReference type="ARBA" id="ARBA00022989"/>
    </source>
</evidence>
<dbReference type="GO" id="GO:1902201">
    <property type="term" value="P:negative regulation of bacterial-type flagellum-dependent cell motility"/>
    <property type="evidence" value="ECO:0007669"/>
    <property type="project" value="TreeGrafter"/>
</dbReference>
<dbReference type="Gene3D" id="3.30.450.20">
    <property type="entry name" value="PAS domain"/>
    <property type="match status" value="2"/>
</dbReference>
<dbReference type="GO" id="GO:0000155">
    <property type="term" value="F:phosphorelay sensor kinase activity"/>
    <property type="evidence" value="ECO:0007669"/>
    <property type="project" value="InterPro"/>
</dbReference>
<keyword evidence="6 8" id="KW-0472">Membrane</keyword>
<dbReference type="Proteomes" id="UP000037425">
    <property type="component" value="Unassembled WGS sequence"/>
</dbReference>
<gene>
    <name evidence="11" type="ORF">AC244_31475</name>
</gene>
<dbReference type="GO" id="GO:0043709">
    <property type="term" value="P:cell adhesion involved in single-species biofilm formation"/>
    <property type="evidence" value="ECO:0007669"/>
    <property type="project" value="TreeGrafter"/>
</dbReference>
<feature type="transmembrane region" description="Helical" evidence="8">
    <location>
        <begin position="7"/>
        <end position="30"/>
    </location>
</feature>
<evidence type="ECO:0000313" key="11">
    <source>
        <dbReference type="EMBL" id="KOF13417.1"/>
    </source>
</evidence>
<dbReference type="InterPro" id="IPR013656">
    <property type="entry name" value="PAS_4"/>
</dbReference>
<dbReference type="InterPro" id="IPR050469">
    <property type="entry name" value="Diguanylate_Cyclase"/>
</dbReference>
<dbReference type="Pfam" id="PF07694">
    <property type="entry name" value="5TM-5TMR_LYT"/>
    <property type="match status" value="1"/>
</dbReference>
<reference evidence="12" key="1">
    <citation type="submission" date="2015-07" db="EMBL/GenBank/DDBJ databases">
        <title>Whole genome sequence of an Ensifer adhaerens strain isolated from a cave pool in the Wind Cave National Park.</title>
        <authorList>
            <person name="Eng W.W.H."/>
            <person name="Gan H.M."/>
            <person name="Barton H.A."/>
            <person name="Savka M.A."/>
        </authorList>
    </citation>
    <scope>NUCLEOTIDE SEQUENCE [LARGE SCALE GENOMIC DNA]</scope>
    <source>
        <strain evidence="12">SD006</strain>
    </source>
</reference>
<dbReference type="NCBIfam" id="TIGR00254">
    <property type="entry name" value="GGDEF"/>
    <property type="match status" value="1"/>
</dbReference>
<dbReference type="GO" id="GO:0052621">
    <property type="term" value="F:diguanylate cyclase activity"/>
    <property type="evidence" value="ECO:0007669"/>
    <property type="project" value="UniProtKB-EC"/>
</dbReference>
<feature type="transmembrane region" description="Helical" evidence="8">
    <location>
        <begin position="165"/>
        <end position="187"/>
    </location>
</feature>
<evidence type="ECO:0000256" key="7">
    <source>
        <dbReference type="ARBA" id="ARBA00034247"/>
    </source>
</evidence>
<evidence type="ECO:0000256" key="8">
    <source>
        <dbReference type="SAM" id="Phobius"/>
    </source>
</evidence>
<evidence type="ECO:0000256" key="2">
    <source>
        <dbReference type="ARBA" id="ARBA00012528"/>
    </source>
</evidence>
<keyword evidence="3" id="KW-1003">Cell membrane</keyword>
<feature type="domain" description="GGDEF" evidence="10">
    <location>
        <begin position="488"/>
        <end position="625"/>
    </location>
</feature>
<evidence type="ECO:0000256" key="6">
    <source>
        <dbReference type="ARBA" id="ARBA00023136"/>
    </source>
</evidence>
<feature type="transmembrane region" description="Helical" evidence="8">
    <location>
        <begin position="104"/>
        <end position="124"/>
    </location>
</feature>
<dbReference type="FunFam" id="3.30.70.270:FF:000001">
    <property type="entry name" value="Diguanylate cyclase domain protein"/>
    <property type="match status" value="1"/>
</dbReference>
<sequence>MNLVWQVLAGNLAAVALIVSTWMHLSYRLYRMSPAWQRACFGGAMAAAAVASMSLAVEFEAGIYFDLRLALIEVSAVFGGPVSLVITAAMTIAFRIFLGGAGSLPGVVGIVIVSVVGMLMWLLAGRRPIERPAAILAVAGVAAALSIAALALLSPQLFRRALEAVALPIAMLNFMATGTAGLLVTYFRRFTLERDILYAALTQAPDYYYVKDLDHRFVVTNLNVAHHNGRDRSSQMVGLSDFDLAPEHRARELYEAERKVLETGEAMRHLEEYLVEEGRGPRWYSTSKVALRNRHGELLGLAGVTIDITDKKRFESEYQSSREIMAQAMAEMSDGLAMFDSSGHLVFCNDQYRALFPRSAYARKEGAHISDIVRAVVRNGERKDVPTDASEESIQAAAATLHTDKDEVIPLSDGRWLALRTRTGEKNGTALVVVSDITAMKESELSLRKLADQMKGLAQTDSLTELANRRSFDEALDTEFSRSLRTGSPLTLLLVDVDRFKLFNDTYGHLAGDACLKQIGRCLAASAKRAADRAARFGGEEFAVLLPDTNVEAGVAIADRLRAAIRDLAIKHNGSEFGIVTVSIGIAAFPSDPEISTPAELISRADAALYQSKNAGRDRTIAPWGSCRKRN</sequence>
<dbReference type="InterPro" id="IPR035965">
    <property type="entry name" value="PAS-like_dom_sf"/>
</dbReference>
<dbReference type="InterPro" id="IPR000700">
    <property type="entry name" value="PAS-assoc_C"/>
</dbReference>
<dbReference type="GO" id="GO:0005886">
    <property type="term" value="C:plasma membrane"/>
    <property type="evidence" value="ECO:0007669"/>
    <property type="project" value="UniProtKB-SubCell"/>
</dbReference>
<evidence type="ECO:0000256" key="1">
    <source>
        <dbReference type="ARBA" id="ARBA00004651"/>
    </source>
</evidence>
<dbReference type="PANTHER" id="PTHR45138:SF9">
    <property type="entry name" value="DIGUANYLATE CYCLASE DGCM-RELATED"/>
    <property type="match status" value="1"/>
</dbReference>
<dbReference type="InterPro" id="IPR011620">
    <property type="entry name" value="Sig_transdc_His_kinase_LytS_TM"/>
</dbReference>
<dbReference type="EC" id="2.7.7.65" evidence="2"/>
<dbReference type="GO" id="GO:0071555">
    <property type="term" value="P:cell wall organization"/>
    <property type="evidence" value="ECO:0007669"/>
    <property type="project" value="InterPro"/>
</dbReference>
<feature type="domain" description="PAC" evidence="9">
    <location>
        <begin position="268"/>
        <end position="320"/>
    </location>
</feature>
<feature type="transmembrane region" description="Helical" evidence="8">
    <location>
        <begin position="133"/>
        <end position="153"/>
    </location>
</feature>
<dbReference type="SUPFAM" id="SSF55073">
    <property type="entry name" value="Nucleotide cyclase"/>
    <property type="match status" value="1"/>
</dbReference>
<dbReference type="Pfam" id="PF12860">
    <property type="entry name" value="PAS_7"/>
    <property type="match status" value="1"/>
</dbReference>
<organism evidence="11 12">
    <name type="scientific">Ensifer adhaerens</name>
    <name type="common">Sinorhizobium morelense</name>
    <dbReference type="NCBI Taxonomy" id="106592"/>
    <lineage>
        <taxon>Bacteria</taxon>
        <taxon>Pseudomonadati</taxon>
        <taxon>Pseudomonadota</taxon>
        <taxon>Alphaproteobacteria</taxon>
        <taxon>Hyphomicrobiales</taxon>
        <taxon>Rhizobiaceae</taxon>
        <taxon>Sinorhizobium/Ensifer group</taxon>
        <taxon>Ensifer</taxon>
    </lineage>
</organism>
<dbReference type="EMBL" id="LGAP01000038">
    <property type="protein sequence ID" value="KOF13417.1"/>
    <property type="molecule type" value="Genomic_DNA"/>
</dbReference>
<protein>
    <recommendedName>
        <fullName evidence="2">diguanylate cyclase</fullName>
        <ecNumber evidence="2">2.7.7.65</ecNumber>
    </recommendedName>
</protein>
<dbReference type="InterPro" id="IPR029787">
    <property type="entry name" value="Nucleotide_cyclase"/>
</dbReference>
<evidence type="ECO:0000259" key="9">
    <source>
        <dbReference type="PROSITE" id="PS50113"/>
    </source>
</evidence>
<dbReference type="Pfam" id="PF00990">
    <property type="entry name" value="GGDEF"/>
    <property type="match status" value="1"/>
</dbReference>
<dbReference type="InterPro" id="IPR043128">
    <property type="entry name" value="Rev_trsase/Diguanyl_cyclase"/>
</dbReference>
<comment type="subcellular location">
    <subcellularLocation>
        <location evidence="1">Cell membrane</location>
        <topology evidence="1">Multi-pass membrane protein</topology>
    </subcellularLocation>
</comment>
<dbReference type="InterPro" id="IPR000160">
    <property type="entry name" value="GGDEF_dom"/>
</dbReference>
<dbReference type="Gene3D" id="3.30.70.270">
    <property type="match status" value="1"/>
</dbReference>
<dbReference type="Pfam" id="PF08448">
    <property type="entry name" value="PAS_4"/>
    <property type="match status" value="1"/>
</dbReference>
<dbReference type="AlphaFoldDB" id="A0A0L8BFI8"/>
<accession>A0A0L8BFI8</accession>
<dbReference type="CDD" id="cd01949">
    <property type="entry name" value="GGDEF"/>
    <property type="match status" value="1"/>
</dbReference>
<proteinExistence type="predicted"/>
<comment type="caution">
    <text evidence="11">The sequence shown here is derived from an EMBL/GenBank/DDBJ whole genome shotgun (WGS) entry which is preliminary data.</text>
</comment>
<keyword evidence="5 8" id="KW-1133">Transmembrane helix</keyword>
<feature type="transmembrane region" description="Helical" evidence="8">
    <location>
        <begin position="69"/>
        <end position="98"/>
    </location>
</feature>
<dbReference type="SUPFAM" id="SSF55785">
    <property type="entry name" value="PYP-like sensor domain (PAS domain)"/>
    <property type="match status" value="2"/>
</dbReference>
<keyword evidence="4 8" id="KW-0812">Transmembrane</keyword>
<dbReference type="PROSITE" id="PS50113">
    <property type="entry name" value="PAC"/>
    <property type="match status" value="1"/>
</dbReference>
<evidence type="ECO:0000313" key="12">
    <source>
        <dbReference type="Proteomes" id="UP000037425"/>
    </source>
</evidence>
<dbReference type="PANTHER" id="PTHR45138">
    <property type="entry name" value="REGULATORY COMPONENTS OF SENSORY TRANSDUCTION SYSTEM"/>
    <property type="match status" value="1"/>
</dbReference>
<name>A0A0L8BFI8_ENSAD</name>